<feature type="transmembrane region" description="Helical" evidence="8">
    <location>
        <begin position="363"/>
        <end position="388"/>
    </location>
</feature>
<evidence type="ECO:0000256" key="2">
    <source>
        <dbReference type="ARBA" id="ARBA00022448"/>
    </source>
</evidence>
<feature type="domain" description="Major facilitator superfamily (MFS) profile" evidence="9">
    <location>
        <begin position="37"/>
        <end position="461"/>
    </location>
</feature>
<dbReference type="InterPro" id="IPR036259">
    <property type="entry name" value="MFS_trans_sf"/>
</dbReference>
<keyword evidence="11" id="KW-1185">Reference proteome</keyword>
<dbReference type="PROSITE" id="PS50850">
    <property type="entry name" value="MFS"/>
    <property type="match status" value="1"/>
</dbReference>
<keyword evidence="2" id="KW-0813">Transport</keyword>
<dbReference type="SUPFAM" id="SSF103473">
    <property type="entry name" value="MFS general substrate transporter"/>
    <property type="match status" value="1"/>
</dbReference>
<feature type="transmembrane region" description="Helical" evidence="8">
    <location>
        <begin position="143"/>
        <end position="164"/>
    </location>
</feature>
<dbReference type="Proteomes" id="UP001596039">
    <property type="component" value="Unassembled WGS sequence"/>
</dbReference>
<reference evidence="11" key="1">
    <citation type="journal article" date="2019" name="Int. J. Syst. Evol. Microbiol.">
        <title>The Global Catalogue of Microorganisms (GCM) 10K type strain sequencing project: providing services to taxonomists for standard genome sequencing and annotation.</title>
        <authorList>
            <consortium name="The Broad Institute Genomics Platform"/>
            <consortium name="The Broad Institute Genome Sequencing Center for Infectious Disease"/>
            <person name="Wu L."/>
            <person name="Ma J."/>
        </authorList>
    </citation>
    <scope>NUCLEOTIDE SEQUENCE [LARGE SCALE GENOMIC DNA]</scope>
    <source>
        <strain evidence="11">CGMCC 4.6997</strain>
    </source>
</reference>
<accession>A0ABW0NUD6</accession>
<feature type="transmembrane region" description="Helical" evidence="8">
    <location>
        <begin position="74"/>
        <end position="98"/>
    </location>
</feature>
<dbReference type="InterPro" id="IPR011701">
    <property type="entry name" value="MFS"/>
</dbReference>
<evidence type="ECO:0000256" key="1">
    <source>
        <dbReference type="ARBA" id="ARBA00004651"/>
    </source>
</evidence>
<feature type="transmembrane region" description="Helical" evidence="8">
    <location>
        <begin position="176"/>
        <end position="198"/>
    </location>
</feature>
<comment type="subcellular location">
    <subcellularLocation>
        <location evidence="1">Cell membrane</location>
        <topology evidence="1">Multi-pass membrane protein</topology>
    </subcellularLocation>
</comment>
<dbReference type="PANTHER" id="PTHR43045">
    <property type="entry name" value="SHIKIMATE TRANSPORTER"/>
    <property type="match status" value="1"/>
</dbReference>
<feature type="transmembrane region" description="Helical" evidence="8">
    <location>
        <begin position="273"/>
        <end position="298"/>
    </location>
</feature>
<dbReference type="InterPro" id="IPR005829">
    <property type="entry name" value="Sugar_transporter_CS"/>
</dbReference>
<feature type="transmembrane region" description="Helical" evidence="8">
    <location>
        <begin position="433"/>
        <end position="452"/>
    </location>
</feature>
<feature type="transmembrane region" description="Helical" evidence="8">
    <location>
        <begin position="210"/>
        <end position="229"/>
    </location>
</feature>
<dbReference type="RefSeq" id="WP_386741372.1">
    <property type="nucleotide sequence ID" value="NZ_JBHSMG010000006.1"/>
</dbReference>
<dbReference type="InterPro" id="IPR020846">
    <property type="entry name" value="MFS_dom"/>
</dbReference>
<comment type="caution">
    <text evidence="10">The sequence shown here is derived from an EMBL/GenBank/DDBJ whole genome shotgun (WGS) entry which is preliminary data.</text>
</comment>
<proteinExistence type="predicted"/>
<feature type="transmembrane region" description="Helical" evidence="8">
    <location>
        <begin position="339"/>
        <end position="357"/>
    </location>
</feature>
<keyword evidence="5 8" id="KW-1133">Transmembrane helix</keyword>
<evidence type="ECO:0000256" key="8">
    <source>
        <dbReference type="SAM" id="Phobius"/>
    </source>
</evidence>
<dbReference type="EMBL" id="JBHSMG010000006">
    <property type="protein sequence ID" value="MFC5503628.1"/>
    <property type="molecule type" value="Genomic_DNA"/>
</dbReference>
<evidence type="ECO:0000259" key="9">
    <source>
        <dbReference type="PROSITE" id="PS50850"/>
    </source>
</evidence>
<keyword evidence="4 8" id="KW-0812">Transmembrane</keyword>
<organism evidence="10 11">
    <name type="scientific">Lysinimonas soli</name>
    <dbReference type="NCBI Taxonomy" id="1074233"/>
    <lineage>
        <taxon>Bacteria</taxon>
        <taxon>Bacillati</taxon>
        <taxon>Actinomycetota</taxon>
        <taxon>Actinomycetes</taxon>
        <taxon>Micrococcales</taxon>
        <taxon>Microbacteriaceae</taxon>
        <taxon>Lysinimonas</taxon>
    </lineage>
</organism>
<protein>
    <submittedName>
        <fullName evidence="10">MFS transporter</fullName>
    </submittedName>
</protein>
<evidence type="ECO:0000313" key="10">
    <source>
        <dbReference type="EMBL" id="MFC5503628.1"/>
    </source>
</evidence>
<evidence type="ECO:0000256" key="6">
    <source>
        <dbReference type="ARBA" id="ARBA00023136"/>
    </source>
</evidence>
<evidence type="ECO:0000256" key="7">
    <source>
        <dbReference type="SAM" id="MobiDB-lite"/>
    </source>
</evidence>
<dbReference type="Gene3D" id="1.20.1250.20">
    <property type="entry name" value="MFS general substrate transporter like domains"/>
    <property type="match status" value="2"/>
</dbReference>
<feature type="transmembrane region" description="Helical" evidence="8">
    <location>
        <begin position="110"/>
        <end position="137"/>
    </location>
</feature>
<feature type="region of interest" description="Disordered" evidence="7">
    <location>
        <begin position="1"/>
        <end position="32"/>
    </location>
</feature>
<dbReference type="PROSITE" id="PS00216">
    <property type="entry name" value="SUGAR_TRANSPORT_1"/>
    <property type="match status" value="1"/>
</dbReference>
<feature type="transmembrane region" description="Helical" evidence="8">
    <location>
        <begin position="408"/>
        <end position="427"/>
    </location>
</feature>
<feature type="transmembrane region" description="Helical" evidence="8">
    <location>
        <begin position="310"/>
        <end position="327"/>
    </location>
</feature>
<sequence length="475" mass="49588">MSSTTPATPPITAEGHSAGQPTDVPPPSPPRKLSVRTTVAAGFGTVIEWYDYGLYGIVAGLVIAPLYFPQATGAVGLLATFATFAVGFAARPIGGIVLGALADRWGRRPVLILSIVLIGISTTLIGLLPPFAVIGVWAPALLVVLRITQGFGAGAELAGAITILNESAMRSRKGYFSAFAMSAGLAGSILSTVLFTIISASVSADAFSSWGWRIPFLLSAVLTVIGLLLRRVMPESPEFEQVQEDRKNGLVAPARRNPLVAVGRAIKASPRNWIAGFLLPSGLNVTGFVALSFGISYLTNQIGLQRPQTLTVTLVMLVVGALVCLLFGRLADRIGAKKVMYIGIVGGIVFAYPYFLLLGTGNFPVIIVASALIFAFAWSAGSAAHTVLMPALFKADYRSAGLFSSRELQGALIAGPAPLIATALVAALGGQPWLVVALIVVSQVLSLIGLVLGRPFVSQSEIDETPALQGVRARS</sequence>
<evidence type="ECO:0000313" key="11">
    <source>
        <dbReference type="Proteomes" id="UP001596039"/>
    </source>
</evidence>
<evidence type="ECO:0000256" key="5">
    <source>
        <dbReference type="ARBA" id="ARBA00022989"/>
    </source>
</evidence>
<dbReference type="PANTHER" id="PTHR43045:SF1">
    <property type="entry name" value="SHIKIMATE TRANSPORTER"/>
    <property type="match status" value="1"/>
</dbReference>
<gene>
    <name evidence="10" type="ORF">ACFPJ4_15385</name>
</gene>
<name>A0ABW0NUD6_9MICO</name>
<evidence type="ECO:0000256" key="3">
    <source>
        <dbReference type="ARBA" id="ARBA00022475"/>
    </source>
</evidence>
<feature type="transmembrane region" description="Helical" evidence="8">
    <location>
        <begin position="52"/>
        <end position="68"/>
    </location>
</feature>
<feature type="compositionally biased region" description="Low complexity" evidence="7">
    <location>
        <begin position="1"/>
        <end position="13"/>
    </location>
</feature>
<dbReference type="Pfam" id="PF07690">
    <property type="entry name" value="MFS_1"/>
    <property type="match status" value="1"/>
</dbReference>
<keyword evidence="3" id="KW-1003">Cell membrane</keyword>
<evidence type="ECO:0000256" key="4">
    <source>
        <dbReference type="ARBA" id="ARBA00022692"/>
    </source>
</evidence>
<keyword evidence="6 8" id="KW-0472">Membrane</keyword>